<accession>A0AA88NXB5</accession>
<sequence length="160" mass="18167">MTQSCHWDREAEQVADGACLLREETLGEPRPGPVHRDEQELQDQLPNKMRLDIAVDVRGKLRRRQEESRLLLNEARGNGNVPTRTVRHPCSGCRLCGQPASSRSRHLECKWMPLRGMTGFTRWCQNNAVAKCDCGYQTHTCESILGSQEDKSKDSSFIDT</sequence>
<evidence type="ECO:0000313" key="1">
    <source>
        <dbReference type="EMBL" id="KAK2867115.1"/>
    </source>
</evidence>
<comment type="caution">
    <text evidence="1">The sequence shown here is derived from an EMBL/GenBank/DDBJ whole genome shotgun (WGS) entry which is preliminary data.</text>
</comment>
<keyword evidence="2" id="KW-1185">Reference proteome</keyword>
<protein>
    <submittedName>
        <fullName evidence="1">Uncharacterized protein</fullName>
    </submittedName>
</protein>
<reference evidence="1" key="1">
    <citation type="submission" date="2023-08" db="EMBL/GenBank/DDBJ databases">
        <title>Chromosome-level Genome Assembly of mud carp (Cirrhinus molitorella).</title>
        <authorList>
            <person name="Liu H."/>
        </authorList>
    </citation>
    <scope>NUCLEOTIDE SEQUENCE</scope>
    <source>
        <strain evidence="1">Prfri</strain>
        <tissue evidence="1">Muscle</tissue>
    </source>
</reference>
<organism evidence="1 2">
    <name type="scientific">Cirrhinus molitorella</name>
    <name type="common">mud carp</name>
    <dbReference type="NCBI Taxonomy" id="172907"/>
    <lineage>
        <taxon>Eukaryota</taxon>
        <taxon>Metazoa</taxon>
        <taxon>Chordata</taxon>
        <taxon>Craniata</taxon>
        <taxon>Vertebrata</taxon>
        <taxon>Euteleostomi</taxon>
        <taxon>Actinopterygii</taxon>
        <taxon>Neopterygii</taxon>
        <taxon>Teleostei</taxon>
        <taxon>Ostariophysi</taxon>
        <taxon>Cypriniformes</taxon>
        <taxon>Cyprinidae</taxon>
        <taxon>Labeoninae</taxon>
        <taxon>Labeonini</taxon>
        <taxon>Cirrhinus</taxon>
    </lineage>
</organism>
<name>A0AA88NXB5_9TELE</name>
<dbReference type="Proteomes" id="UP001187343">
    <property type="component" value="Unassembled WGS sequence"/>
</dbReference>
<proteinExistence type="predicted"/>
<dbReference type="AlphaFoldDB" id="A0AA88NXB5"/>
<dbReference type="EMBL" id="JAUYZG010000025">
    <property type="protein sequence ID" value="KAK2867115.1"/>
    <property type="molecule type" value="Genomic_DNA"/>
</dbReference>
<gene>
    <name evidence="1" type="ORF">Q8A67_025232</name>
</gene>
<evidence type="ECO:0000313" key="2">
    <source>
        <dbReference type="Proteomes" id="UP001187343"/>
    </source>
</evidence>